<keyword evidence="3" id="KW-1185">Reference proteome</keyword>
<organism evidence="2 3">
    <name type="scientific">Steinernema carpocapsae</name>
    <name type="common">Entomopathogenic nematode</name>
    <dbReference type="NCBI Taxonomy" id="34508"/>
    <lineage>
        <taxon>Eukaryota</taxon>
        <taxon>Metazoa</taxon>
        <taxon>Ecdysozoa</taxon>
        <taxon>Nematoda</taxon>
        <taxon>Chromadorea</taxon>
        <taxon>Rhabditida</taxon>
        <taxon>Tylenchina</taxon>
        <taxon>Panagrolaimomorpha</taxon>
        <taxon>Strongyloidoidea</taxon>
        <taxon>Steinernematidae</taxon>
        <taxon>Steinernema</taxon>
    </lineage>
</organism>
<accession>A0A4U5PAQ8</accession>
<dbReference type="Proteomes" id="UP000298663">
    <property type="component" value="Unassembled WGS sequence"/>
</dbReference>
<dbReference type="AlphaFoldDB" id="A0A4U5PAQ8"/>
<evidence type="ECO:0000313" key="2">
    <source>
        <dbReference type="EMBL" id="TKR93346.1"/>
    </source>
</evidence>
<sequence length="124" mass="13756">MANEEREQETSGNEQSRERTRLREFCTLECGRISWRALQKRRGDTRGRRVGSRGGGGVGRARREGNYGSSRQQQSVLKQARSASTRRLAQTIVPERKRCSHADHTTDDACSPSPAAVEVVLGSA</sequence>
<name>A0A4U5PAQ8_STECR</name>
<evidence type="ECO:0000313" key="3">
    <source>
        <dbReference type="Proteomes" id="UP000298663"/>
    </source>
</evidence>
<reference evidence="2 3" key="2">
    <citation type="journal article" date="2019" name="G3 (Bethesda)">
        <title>Hybrid Assembly of the Genome of the Entomopathogenic Nematode Steinernema carpocapsae Identifies the X-Chromosome.</title>
        <authorList>
            <person name="Serra L."/>
            <person name="Macchietto M."/>
            <person name="Macias-Munoz A."/>
            <person name="McGill C.J."/>
            <person name="Rodriguez I.M."/>
            <person name="Rodriguez B."/>
            <person name="Murad R."/>
            <person name="Mortazavi A."/>
        </authorList>
    </citation>
    <scope>NUCLEOTIDE SEQUENCE [LARGE SCALE GENOMIC DNA]</scope>
    <source>
        <strain evidence="2 3">ALL</strain>
    </source>
</reference>
<dbReference type="EMBL" id="AZBU02000002">
    <property type="protein sequence ID" value="TKR93346.1"/>
    <property type="molecule type" value="Genomic_DNA"/>
</dbReference>
<comment type="caution">
    <text evidence="2">The sequence shown here is derived from an EMBL/GenBank/DDBJ whole genome shotgun (WGS) entry which is preliminary data.</text>
</comment>
<gene>
    <name evidence="2" type="ORF">L596_007820</name>
</gene>
<feature type="compositionally biased region" description="Polar residues" evidence="1">
    <location>
        <begin position="67"/>
        <end position="88"/>
    </location>
</feature>
<proteinExistence type="predicted"/>
<protein>
    <submittedName>
        <fullName evidence="2">Uncharacterized protein</fullName>
    </submittedName>
</protein>
<feature type="region of interest" description="Disordered" evidence="1">
    <location>
        <begin position="39"/>
        <end position="88"/>
    </location>
</feature>
<evidence type="ECO:0000256" key="1">
    <source>
        <dbReference type="SAM" id="MobiDB-lite"/>
    </source>
</evidence>
<reference evidence="2 3" key="1">
    <citation type="journal article" date="2015" name="Genome Biol.">
        <title>Comparative genomics of Steinernema reveals deeply conserved gene regulatory networks.</title>
        <authorList>
            <person name="Dillman A.R."/>
            <person name="Macchietto M."/>
            <person name="Porter C.F."/>
            <person name="Rogers A."/>
            <person name="Williams B."/>
            <person name="Antoshechkin I."/>
            <person name="Lee M.M."/>
            <person name="Goodwin Z."/>
            <person name="Lu X."/>
            <person name="Lewis E.E."/>
            <person name="Goodrich-Blair H."/>
            <person name="Stock S.P."/>
            <person name="Adams B.J."/>
            <person name="Sternberg P.W."/>
            <person name="Mortazavi A."/>
        </authorList>
    </citation>
    <scope>NUCLEOTIDE SEQUENCE [LARGE SCALE GENOMIC DNA]</scope>
    <source>
        <strain evidence="2 3">ALL</strain>
    </source>
</reference>